<keyword evidence="4" id="KW-0479">Metal-binding</keyword>
<evidence type="ECO:0000256" key="1">
    <source>
        <dbReference type="ARBA" id="ARBA00000553"/>
    </source>
</evidence>
<organism evidence="11 12">
    <name type="scientific">Hoeflea prorocentri</name>
    <dbReference type="NCBI Taxonomy" id="1922333"/>
    <lineage>
        <taxon>Bacteria</taxon>
        <taxon>Pseudomonadati</taxon>
        <taxon>Pseudomonadota</taxon>
        <taxon>Alphaproteobacteria</taxon>
        <taxon>Hyphomicrobiales</taxon>
        <taxon>Rhizobiaceae</taxon>
        <taxon>Hoeflea</taxon>
    </lineage>
</organism>
<proteinExistence type="inferred from homology"/>
<evidence type="ECO:0000256" key="10">
    <source>
        <dbReference type="RuleBase" id="RU361274"/>
    </source>
</evidence>
<dbReference type="GO" id="GO:0016787">
    <property type="term" value="F:hydrolase activity"/>
    <property type="evidence" value="ECO:0007669"/>
    <property type="project" value="UniProtKB-KW"/>
</dbReference>
<dbReference type="Pfam" id="PF02578">
    <property type="entry name" value="Cu-oxidase_4"/>
    <property type="match status" value="1"/>
</dbReference>
<accession>A0A9X3UFA7</accession>
<comment type="catalytic activity">
    <reaction evidence="9">
        <text>S-methyl-5'-thioadenosine + phosphate = 5-(methylsulfanyl)-alpha-D-ribose 1-phosphate + adenine</text>
        <dbReference type="Rhea" id="RHEA:11852"/>
        <dbReference type="ChEBI" id="CHEBI:16708"/>
        <dbReference type="ChEBI" id="CHEBI:17509"/>
        <dbReference type="ChEBI" id="CHEBI:43474"/>
        <dbReference type="ChEBI" id="CHEBI:58533"/>
        <dbReference type="EC" id="2.4.2.28"/>
    </reaction>
    <physiologicalReaction direction="left-to-right" evidence="9">
        <dbReference type="Rhea" id="RHEA:11853"/>
    </physiologicalReaction>
</comment>
<comment type="caution">
    <text evidence="11">The sequence shown here is derived from an EMBL/GenBank/DDBJ whole genome shotgun (WGS) entry which is preliminary data.</text>
</comment>
<evidence type="ECO:0000256" key="4">
    <source>
        <dbReference type="ARBA" id="ARBA00022723"/>
    </source>
</evidence>
<evidence type="ECO:0000256" key="2">
    <source>
        <dbReference type="ARBA" id="ARBA00007353"/>
    </source>
</evidence>
<name>A0A9X3UFA7_9HYPH</name>
<comment type="catalytic activity">
    <reaction evidence="1">
        <text>inosine + phosphate = alpha-D-ribose 1-phosphate + hypoxanthine</text>
        <dbReference type="Rhea" id="RHEA:27646"/>
        <dbReference type="ChEBI" id="CHEBI:17368"/>
        <dbReference type="ChEBI" id="CHEBI:17596"/>
        <dbReference type="ChEBI" id="CHEBI:43474"/>
        <dbReference type="ChEBI" id="CHEBI:57720"/>
        <dbReference type="EC" id="2.4.2.1"/>
    </reaction>
    <physiologicalReaction direction="left-to-right" evidence="1">
        <dbReference type="Rhea" id="RHEA:27647"/>
    </physiologicalReaction>
</comment>
<dbReference type="CDD" id="cd16833">
    <property type="entry name" value="YfiH"/>
    <property type="match status" value="1"/>
</dbReference>
<keyword evidence="3" id="KW-0808">Transferase</keyword>
<gene>
    <name evidence="11" type="primary">pgeF</name>
    <name evidence="11" type="ORF">OQ273_02105</name>
</gene>
<dbReference type="PANTHER" id="PTHR30616">
    <property type="entry name" value="UNCHARACTERIZED PROTEIN YFIH"/>
    <property type="match status" value="1"/>
</dbReference>
<dbReference type="NCBIfam" id="TIGR00726">
    <property type="entry name" value="peptidoglycan editing factor PgeF"/>
    <property type="match status" value="1"/>
</dbReference>
<protein>
    <recommendedName>
        <fullName evidence="10">Purine nucleoside phosphorylase</fullName>
    </recommendedName>
</protein>
<dbReference type="GO" id="GO:0005507">
    <property type="term" value="F:copper ion binding"/>
    <property type="evidence" value="ECO:0007669"/>
    <property type="project" value="TreeGrafter"/>
</dbReference>
<evidence type="ECO:0000256" key="5">
    <source>
        <dbReference type="ARBA" id="ARBA00022801"/>
    </source>
</evidence>
<dbReference type="GO" id="GO:0017061">
    <property type="term" value="F:S-methyl-5-thioadenosine phosphorylase activity"/>
    <property type="evidence" value="ECO:0007669"/>
    <property type="project" value="UniProtKB-EC"/>
</dbReference>
<dbReference type="InterPro" id="IPR003730">
    <property type="entry name" value="Cu_polyphenol_OxRdtase"/>
</dbReference>
<dbReference type="InterPro" id="IPR038371">
    <property type="entry name" value="Cu_polyphenol_OxRdtase_sf"/>
</dbReference>
<evidence type="ECO:0000256" key="6">
    <source>
        <dbReference type="ARBA" id="ARBA00022833"/>
    </source>
</evidence>
<evidence type="ECO:0000256" key="3">
    <source>
        <dbReference type="ARBA" id="ARBA00022679"/>
    </source>
</evidence>
<evidence type="ECO:0000256" key="9">
    <source>
        <dbReference type="ARBA" id="ARBA00049893"/>
    </source>
</evidence>
<dbReference type="InterPro" id="IPR011324">
    <property type="entry name" value="Cytotoxic_necrot_fac-like_cat"/>
</dbReference>
<evidence type="ECO:0000313" key="11">
    <source>
        <dbReference type="EMBL" id="MDA5397354.1"/>
    </source>
</evidence>
<keyword evidence="12" id="KW-1185">Reference proteome</keyword>
<comment type="catalytic activity">
    <reaction evidence="8">
        <text>adenosine + phosphate = alpha-D-ribose 1-phosphate + adenine</text>
        <dbReference type="Rhea" id="RHEA:27642"/>
        <dbReference type="ChEBI" id="CHEBI:16335"/>
        <dbReference type="ChEBI" id="CHEBI:16708"/>
        <dbReference type="ChEBI" id="CHEBI:43474"/>
        <dbReference type="ChEBI" id="CHEBI:57720"/>
        <dbReference type="EC" id="2.4.2.1"/>
    </reaction>
    <physiologicalReaction direction="left-to-right" evidence="8">
        <dbReference type="Rhea" id="RHEA:27643"/>
    </physiologicalReaction>
</comment>
<dbReference type="EMBL" id="JAPJZI010000001">
    <property type="protein sequence ID" value="MDA5397354.1"/>
    <property type="molecule type" value="Genomic_DNA"/>
</dbReference>
<dbReference type="PANTHER" id="PTHR30616:SF2">
    <property type="entry name" value="PURINE NUCLEOSIDE PHOSPHORYLASE LACC1"/>
    <property type="match status" value="1"/>
</dbReference>
<dbReference type="AlphaFoldDB" id="A0A9X3UFA7"/>
<dbReference type="RefSeq" id="WP_267988817.1">
    <property type="nucleotide sequence ID" value="NZ_JAPJZI010000001.1"/>
</dbReference>
<sequence length="272" mass="29318">MLDREQPEPITSHLLETSGAGPAIRHGFFTRYGGVSEGIYRGLNVGLGSDDNSTHVAENRKRVSNWFGLSADRLATTHQIHSAQPFVVDGSYDGERPKADAIVTATPGIAVGVLTADCGPVLLSDPQNGVVAAAHAGWKGALDGIVENTILAMEQLGARRDHMRACVGPCISGSKYEVGPEFVDRFRQRDNGFSAYFSPSGRDGHSLFDLQKFVLDRIALSGVEAHLSGHCTYSDENRFFSYRRTTHRSEPDYGRQISAIGIVDGGQIGSAL</sequence>
<comment type="similarity">
    <text evidence="2 10">Belongs to the purine nucleoside phosphorylase YfiH/LACC1 family.</text>
</comment>
<dbReference type="SUPFAM" id="SSF64438">
    <property type="entry name" value="CNF1/YfiH-like putative cysteine hydrolases"/>
    <property type="match status" value="1"/>
</dbReference>
<reference evidence="11" key="1">
    <citation type="submission" date="2022-11" db="EMBL/GenBank/DDBJ databases">
        <title>Draft genome sequence of Hoeflea poritis E7-10 and Hoeflea prorocentri PM5-8, separated from scleractinian coral Porites lutea and marine dinoflagellate.</title>
        <authorList>
            <person name="Zhang G."/>
            <person name="Wei Q."/>
            <person name="Cai L."/>
        </authorList>
    </citation>
    <scope>NUCLEOTIDE SEQUENCE</scope>
    <source>
        <strain evidence="11">PM5-8</strain>
    </source>
</reference>
<comment type="catalytic activity">
    <reaction evidence="7">
        <text>adenosine + H2O + H(+) = inosine + NH4(+)</text>
        <dbReference type="Rhea" id="RHEA:24408"/>
        <dbReference type="ChEBI" id="CHEBI:15377"/>
        <dbReference type="ChEBI" id="CHEBI:15378"/>
        <dbReference type="ChEBI" id="CHEBI:16335"/>
        <dbReference type="ChEBI" id="CHEBI:17596"/>
        <dbReference type="ChEBI" id="CHEBI:28938"/>
        <dbReference type="EC" id="3.5.4.4"/>
    </reaction>
    <physiologicalReaction direction="left-to-right" evidence="7">
        <dbReference type="Rhea" id="RHEA:24409"/>
    </physiologicalReaction>
</comment>
<keyword evidence="5" id="KW-0378">Hydrolase</keyword>
<dbReference type="Proteomes" id="UP001151234">
    <property type="component" value="Unassembled WGS sequence"/>
</dbReference>
<evidence type="ECO:0000313" key="12">
    <source>
        <dbReference type="Proteomes" id="UP001151234"/>
    </source>
</evidence>
<evidence type="ECO:0000256" key="8">
    <source>
        <dbReference type="ARBA" id="ARBA00048968"/>
    </source>
</evidence>
<keyword evidence="6" id="KW-0862">Zinc</keyword>
<dbReference type="Gene3D" id="3.60.140.10">
    <property type="entry name" value="CNF1/YfiH-like putative cysteine hydrolases"/>
    <property type="match status" value="1"/>
</dbReference>
<evidence type="ECO:0000256" key="7">
    <source>
        <dbReference type="ARBA" id="ARBA00047989"/>
    </source>
</evidence>